<dbReference type="EMBL" id="LJSK01000327">
    <property type="protein sequence ID" value="KPI83767.1"/>
    <property type="molecule type" value="Genomic_DNA"/>
</dbReference>
<keyword evidence="2" id="KW-0540">Nuclease</keyword>
<keyword evidence="7" id="KW-0325">Glycoprotein</keyword>
<dbReference type="Gene3D" id="1.10.575.10">
    <property type="entry name" value="P1 Nuclease"/>
    <property type="match status" value="1"/>
</dbReference>
<keyword evidence="3" id="KW-0479">Metal-binding</keyword>
<dbReference type="InterPro" id="IPR008947">
    <property type="entry name" value="PLipase_C/P1_nuclease_dom_sf"/>
</dbReference>
<evidence type="ECO:0000256" key="2">
    <source>
        <dbReference type="ARBA" id="ARBA00022722"/>
    </source>
</evidence>
<evidence type="ECO:0000256" key="7">
    <source>
        <dbReference type="ARBA" id="ARBA00023180"/>
    </source>
</evidence>
<dbReference type="GO" id="GO:0046872">
    <property type="term" value="F:metal ion binding"/>
    <property type="evidence" value="ECO:0007669"/>
    <property type="project" value="UniProtKB-KW"/>
</dbReference>
<dbReference type="AlphaFoldDB" id="A0A0N0P3K3"/>
<evidence type="ECO:0000313" key="9">
    <source>
        <dbReference type="EMBL" id="KPI83767.1"/>
    </source>
</evidence>
<evidence type="ECO:0000256" key="3">
    <source>
        <dbReference type="ARBA" id="ARBA00022723"/>
    </source>
</evidence>
<gene>
    <name evidence="9" type="ORF">ABL78_7183</name>
</gene>
<dbReference type="SUPFAM" id="SSF48537">
    <property type="entry name" value="Phospholipase C/P1 nuclease"/>
    <property type="match status" value="1"/>
</dbReference>
<dbReference type="Pfam" id="PF02265">
    <property type="entry name" value="S1-P1_nuclease"/>
    <property type="match status" value="1"/>
</dbReference>
<keyword evidence="8" id="KW-1133">Transmembrane helix</keyword>
<dbReference type="InterPro" id="IPR003154">
    <property type="entry name" value="S1/P1nuclease"/>
</dbReference>
<dbReference type="GO" id="GO:0006308">
    <property type="term" value="P:DNA catabolic process"/>
    <property type="evidence" value="ECO:0007669"/>
    <property type="project" value="InterPro"/>
</dbReference>
<keyword evidence="8" id="KW-0812">Transmembrane</keyword>
<accession>A0A0N0P3K3</accession>
<dbReference type="GO" id="GO:0004519">
    <property type="term" value="F:endonuclease activity"/>
    <property type="evidence" value="ECO:0007669"/>
    <property type="project" value="UniProtKB-KW"/>
</dbReference>
<name>A0A0N0P3K3_LEPSE</name>
<evidence type="ECO:0000313" key="10">
    <source>
        <dbReference type="Proteomes" id="UP000038009"/>
    </source>
</evidence>
<keyword evidence="8" id="KW-0472">Membrane</keyword>
<comment type="similarity">
    <text evidence="1">Belongs to the nuclease type I family.</text>
</comment>
<dbReference type="OrthoDB" id="441446at2759"/>
<evidence type="ECO:0000256" key="5">
    <source>
        <dbReference type="ARBA" id="ARBA00022801"/>
    </source>
</evidence>
<keyword evidence="5" id="KW-0378">Hydrolase</keyword>
<proteinExistence type="inferred from homology"/>
<organism evidence="9 10">
    <name type="scientific">Leptomonas seymouri</name>
    <dbReference type="NCBI Taxonomy" id="5684"/>
    <lineage>
        <taxon>Eukaryota</taxon>
        <taxon>Discoba</taxon>
        <taxon>Euglenozoa</taxon>
        <taxon>Kinetoplastea</taxon>
        <taxon>Metakinetoplastina</taxon>
        <taxon>Trypanosomatida</taxon>
        <taxon>Trypanosomatidae</taxon>
        <taxon>Leishmaniinae</taxon>
        <taxon>Leptomonas</taxon>
    </lineage>
</organism>
<keyword evidence="6" id="KW-1015">Disulfide bond</keyword>
<dbReference type="GO" id="GO:0016788">
    <property type="term" value="F:hydrolase activity, acting on ester bonds"/>
    <property type="evidence" value="ECO:0007669"/>
    <property type="project" value="InterPro"/>
</dbReference>
<dbReference type="VEuPathDB" id="TriTrypDB:Lsey_0327_0010"/>
<keyword evidence="4" id="KW-0255">Endonuclease</keyword>
<sequence>MAEGPQADPERPLSNAAYAALQDFVDDLMGYNSFTEAEMMNTNPSVMAAESFDLAMRNVYPGIVNGTVLTADYKTQAKILSHQRVTLAGYRLATILNSALAGVSLDTINESMKEIQDSVNVTQTGDIFNYYSLKGVERGAAAGIFLSCFAVGCLLAAAVTYAICLARRAKSSEKNGSYTSAPTHDAHA</sequence>
<keyword evidence="10" id="KW-1185">Reference proteome</keyword>
<dbReference type="Proteomes" id="UP000038009">
    <property type="component" value="Unassembled WGS sequence"/>
</dbReference>
<evidence type="ECO:0000256" key="4">
    <source>
        <dbReference type="ARBA" id="ARBA00022759"/>
    </source>
</evidence>
<reference evidence="9 10" key="1">
    <citation type="journal article" date="2015" name="PLoS Pathog.">
        <title>Leptomonas seymouri: Adaptations to the Dixenous Life Cycle Analyzed by Genome Sequencing, Transcriptome Profiling and Co-infection with Leishmania donovani.</title>
        <authorList>
            <person name="Kraeva N."/>
            <person name="Butenko A."/>
            <person name="Hlavacova J."/>
            <person name="Kostygov A."/>
            <person name="Myskova J."/>
            <person name="Grybchuk D."/>
            <person name="Lestinova T."/>
            <person name="Votypka J."/>
            <person name="Volf P."/>
            <person name="Opperdoes F."/>
            <person name="Flegontov P."/>
            <person name="Lukes J."/>
            <person name="Yurchenko V."/>
        </authorList>
    </citation>
    <scope>NUCLEOTIDE SEQUENCE [LARGE SCALE GENOMIC DNA]</scope>
    <source>
        <strain evidence="9 10">ATCC 30220</strain>
    </source>
</reference>
<comment type="caution">
    <text evidence="9">The sequence shown here is derived from an EMBL/GenBank/DDBJ whole genome shotgun (WGS) entry which is preliminary data.</text>
</comment>
<evidence type="ECO:0000256" key="8">
    <source>
        <dbReference type="SAM" id="Phobius"/>
    </source>
</evidence>
<feature type="transmembrane region" description="Helical" evidence="8">
    <location>
        <begin position="140"/>
        <end position="164"/>
    </location>
</feature>
<evidence type="ECO:0000256" key="1">
    <source>
        <dbReference type="ARBA" id="ARBA00009547"/>
    </source>
</evidence>
<dbReference type="GO" id="GO:0003676">
    <property type="term" value="F:nucleic acid binding"/>
    <property type="evidence" value="ECO:0007669"/>
    <property type="project" value="InterPro"/>
</dbReference>
<evidence type="ECO:0000256" key="6">
    <source>
        <dbReference type="ARBA" id="ARBA00023157"/>
    </source>
</evidence>
<protein>
    <submittedName>
        <fullName evidence="9">Putative 3'-nucleotidase/nuclease</fullName>
    </submittedName>
</protein>